<organism evidence="2 3">
    <name type="scientific">Nephila pilipes</name>
    <name type="common">Giant wood spider</name>
    <name type="synonym">Nephila maculata</name>
    <dbReference type="NCBI Taxonomy" id="299642"/>
    <lineage>
        <taxon>Eukaryota</taxon>
        <taxon>Metazoa</taxon>
        <taxon>Ecdysozoa</taxon>
        <taxon>Arthropoda</taxon>
        <taxon>Chelicerata</taxon>
        <taxon>Arachnida</taxon>
        <taxon>Araneae</taxon>
        <taxon>Araneomorphae</taxon>
        <taxon>Entelegynae</taxon>
        <taxon>Araneoidea</taxon>
        <taxon>Nephilidae</taxon>
        <taxon>Nephila</taxon>
    </lineage>
</organism>
<keyword evidence="3" id="KW-1185">Reference proteome</keyword>
<reference evidence="2" key="1">
    <citation type="submission" date="2020-08" db="EMBL/GenBank/DDBJ databases">
        <title>Multicomponent nature underlies the extraordinary mechanical properties of spider dragline silk.</title>
        <authorList>
            <person name="Kono N."/>
            <person name="Nakamura H."/>
            <person name="Mori M."/>
            <person name="Yoshida Y."/>
            <person name="Ohtoshi R."/>
            <person name="Malay A.D."/>
            <person name="Moran D.A.P."/>
            <person name="Tomita M."/>
            <person name="Numata K."/>
            <person name="Arakawa K."/>
        </authorList>
    </citation>
    <scope>NUCLEOTIDE SEQUENCE</scope>
</reference>
<comment type="caution">
    <text evidence="2">The sequence shown here is derived from an EMBL/GenBank/DDBJ whole genome shotgun (WGS) entry which is preliminary data.</text>
</comment>
<evidence type="ECO:0000313" key="3">
    <source>
        <dbReference type="Proteomes" id="UP000887013"/>
    </source>
</evidence>
<keyword evidence="1" id="KW-1133">Transmembrane helix</keyword>
<proteinExistence type="predicted"/>
<accession>A0A8X6N1H1</accession>
<evidence type="ECO:0000256" key="1">
    <source>
        <dbReference type="SAM" id="Phobius"/>
    </source>
</evidence>
<dbReference type="EMBL" id="BMAW01052957">
    <property type="protein sequence ID" value="GFS88446.1"/>
    <property type="molecule type" value="Genomic_DNA"/>
</dbReference>
<feature type="transmembrane region" description="Helical" evidence="1">
    <location>
        <begin position="54"/>
        <end position="72"/>
    </location>
</feature>
<dbReference type="AlphaFoldDB" id="A0A8X6N1H1"/>
<evidence type="ECO:0000313" key="2">
    <source>
        <dbReference type="EMBL" id="GFS88446.1"/>
    </source>
</evidence>
<name>A0A8X6N1H1_NEPPI</name>
<keyword evidence="1" id="KW-0472">Membrane</keyword>
<keyword evidence="1" id="KW-0812">Transmembrane</keyword>
<protein>
    <submittedName>
        <fullName evidence="2">Uncharacterized protein</fullName>
    </submittedName>
</protein>
<sequence length="94" mass="10673">MNNGIVRGGRRVVECVGDHAGAPSFPIVQSFFWAVKAGFGIYNWMESRILISRFESFSGGGFFLLLLMFRLGEDFCSWYQESIGLSFFKLKLTM</sequence>
<dbReference type="Proteomes" id="UP000887013">
    <property type="component" value="Unassembled WGS sequence"/>
</dbReference>
<gene>
    <name evidence="2" type="ORF">NPIL_90011</name>
</gene>